<feature type="transmembrane region" description="Helical" evidence="1">
    <location>
        <begin position="380"/>
        <end position="401"/>
    </location>
</feature>
<dbReference type="EMBL" id="DTBD01000046">
    <property type="protein sequence ID" value="HGQ64659.1"/>
    <property type="molecule type" value="Genomic_DNA"/>
</dbReference>
<name>A0A7C4JKP3_9CREN</name>
<keyword evidence="1" id="KW-0812">Transmembrane</keyword>
<proteinExistence type="predicted"/>
<dbReference type="EMBL" id="DTCK01000009">
    <property type="protein sequence ID" value="HGQ35301.1"/>
    <property type="molecule type" value="Genomic_DNA"/>
</dbReference>
<accession>A0A7C4JKP3</accession>
<dbReference type="InterPro" id="IPR013319">
    <property type="entry name" value="GH11/12"/>
</dbReference>
<protein>
    <submittedName>
        <fullName evidence="3">Uncharacterized protein</fullName>
    </submittedName>
</protein>
<evidence type="ECO:0000256" key="1">
    <source>
        <dbReference type="SAM" id="Phobius"/>
    </source>
</evidence>
<comment type="caution">
    <text evidence="3">The sequence shown here is derived from an EMBL/GenBank/DDBJ whole genome shotgun (WGS) entry which is preliminary data.</text>
</comment>
<dbReference type="GO" id="GO:0004553">
    <property type="term" value="F:hydrolase activity, hydrolyzing O-glycosyl compounds"/>
    <property type="evidence" value="ECO:0007669"/>
    <property type="project" value="InterPro"/>
</dbReference>
<reference evidence="3" key="1">
    <citation type="journal article" date="2020" name="mSystems">
        <title>Genome- and Community-Level Interaction Insights into Carbon Utilization and Element Cycling Functions of Hydrothermarchaeota in Hydrothermal Sediment.</title>
        <authorList>
            <person name="Zhou Z."/>
            <person name="Liu Y."/>
            <person name="Xu W."/>
            <person name="Pan J."/>
            <person name="Luo Z.H."/>
            <person name="Li M."/>
        </authorList>
    </citation>
    <scope>NUCLEOTIDE SEQUENCE [LARGE SCALE GENOMIC DNA]</scope>
    <source>
        <strain evidence="3">SpSt-637</strain>
        <strain evidence="2">SpSt-667</strain>
    </source>
</reference>
<sequence>MTKNPRFSIILTALLTALIICNSICTVFAQEGVGVILPDPSVLPRVAQAGPDAKWSTIDLTYAAFVANLWNLASGAQGIMIMNYTKNYVEVYGNFTNLPTTVTIQGGPGVRYGRSLWGESPPSHPVYKIPKKITELPYAILFINYTIYEKESTLPLTTTLYIWTVKALRQQGPQAGDLLIIVRTYNHPGRPITGTPAARVVAPLIINGSLNYVNFAVFTSNIEKTGGHTAVVFEPLNLSIRNSRVGIPIQEYISLTATLLPQLAPNIWSSEEVLGHTLQMMDIFVDWYSNKEGKGVFIWRMYEVSIMSGANVIAITTTRTTTITFTATTTITQTQLSTIISSITLTATKELTETLTTTLTHTEVRTTTTTTEVVKTEVNWLITVGIGVVLLVVGLAIGMVLRRRS</sequence>
<keyword evidence="1" id="KW-1133">Transmembrane helix</keyword>
<keyword evidence="1" id="KW-0472">Membrane</keyword>
<evidence type="ECO:0000313" key="2">
    <source>
        <dbReference type="EMBL" id="HGQ35301.1"/>
    </source>
</evidence>
<dbReference type="AlphaFoldDB" id="A0A7C4JKP3"/>
<dbReference type="Gene3D" id="2.60.120.180">
    <property type="match status" value="1"/>
</dbReference>
<evidence type="ECO:0000313" key="3">
    <source>
        <dbReference type="EMBL" id="HGQ64659.1"/>
    </source>
</evidence>
<organism evidence="3">
    <name type="scientific">Ignisphaera aggregans</name>
    <dbReference type="NCBI Taxonomy" id="334771"/>
    <lineage>
        <taxon>Archaea</taxon>
        <taxon>Thermoproteota</taxon>
        <taxon>Thermoprotei</taxon>
        <taxon>Desulfurococcales</taxon>
        <taxon>Desulfurococcaceae</taxon>
        <taxon>Ignisphaera</taxon>
    </lineage>
</organism>
<gene>
    <name evidence="3" type="ORF">ENU08_05385</name>
    <name evidence="2" type="ORF">ENU41_01300</name>
</gene>